<evidence type="ECO:0000313" key="4">
    <source>
        <dbReference type="Proteomes" id="UP001208567"/>
    </source>
</evidence>
<keyword evidence="4" id="KW-1185">Reference proteome</keyword>
<evidence type="ECO:0000259" key="2">
    <source>
        <dbReference type="Pfam" id="PF01321"/>
    </source>
</evidence>
<dbReference type="RefSeq" id="WP_264848692.1">
    <property type="nucleotide sequence ID" value="NZ_BRXR01000001.1"/>
</dbReference>
<dbReference type="PANTHER" id="PTHR46112">
    <property type="entry name" value="AMINOPEPTIDASE"/>
    <property type="match status" value="1"/>
</dbReference>
<dbReference type="SUPFAM" id="SSF53092">
    <property type="entry name" value="Creatinase/prolidase N-terminal domain"/>
    <property type="match status" value="1"/>
</dbReference>
<dbReference type="Pfam" id="PF01321">
    <property type="entry name" value="Creatinase_N"/>
    <property type="match status" value="1"/>
</dbReference>
<sequence length="356" mass="39778">MDLKSRIERVRNQFIVHDTEAILISSPSNKFYLGNLYSSSGYILITRRSQYLIVDFRYYEEVKNESCIFEPVLMSKENNIYKIINLIILKEGIKRIGFEGQEISYDLYSEFSKLLKCELFSLDLSKIRMIKDADEIENIKAACKIADDAFNHIVGFIKDGISEREVENELVRYIKQRGGEKESFDTIVASGIRGALPHGKASEKTIKSGELITMDFGVRYKNYCSDITRTVALGTCQELLINIYNLVNFAGKEAIKGAKPGVTLGYLDSTAREIIEKGGYGKYFGHNLGHGLGIQVHEYPAVAPNSDEVLIEGMVITIEPGIYLPGVGGVRIEEDILITKGGGVSLTNSSRELITL</sequence>
<keyword evidence="3" id="KW-0031">Aminopeptidase</keyword>
<dbReference type="InterPro" id="IPR000587">
    <property type="entry name" value="Creatinase_N"/>
</dbReference>
<dbReference type="Proteomes" id="UP001208567">
    <property type="component" value="Unassembled WGS sequence"/>
</dbReference>
<organism evidence="3 4">
    <name type="scientific">Clostridium omnivorum</name>
    <dbReference type="NCBI Taxonomy" id="1604902"/>
    <lineage>
        <taxon>Bacteria</taxon>
        <taxon>Bacillati</taxon>
        <taxon>Bacillota</taxon>
        <taxon>Clostridia</taxon>
        <taxon>Eubacteriales</taxon>
        <taxon>Clostridiaceae</taxon>
        <taxon>Clostridium</taxon>
    </lineage>
</organism>
<dbReference type="PANTHER" id="PTHR46112:SF3">
    <property type="entry name" value="AMINOPEPTIDASE YPDF"/>
    <property type="match status" value="1"/>
</dbReference>
<keyword evidence="3" id="KW-0645">Protease</keyword>
<dbReference type="EMBL" id="BRXR01000001">
    <property type="protein sequence ID" value="GLC29397.1"/>
    <property type="molecule type" value="Genomic_DNA"/>
</dbReference>
<feature type="domain" description="Peptidase M24" evidence="1">
    <location>
        <begin position="137"/>
        <end position="340"/>
    </location>
</feature>
<accession>A0ABQ5N2G3</accession>
<protein>
    <submittedName>
        <fullName evidence="3">Xaa-Pro aminopeptidase</fullName>
    </submittedName>
</protein>
<dbReference type="InterPro" id="IPR050659">
    <property type="entry name" value="Peptidase_M24B"/>
</dbReference>
<proteinExistence type="predicted"/>
<name>A0ABQ5N2G3_9CLOT</name>
<dbReference type="CDD" id="cd01092">
    <property type="entry name" value="APP-like"/>
    <property type="match status" value="1"/>
</dbReference>
<reference evidence="3 4" key="1">
    <citation type="journal article" date="2024" name="Int. J. Syst. Evol. Microbiol.">
        <title>Clostridium omnivorum sp. nov., isolated from anoxic soil under the treatment of reductive soil disinfestation.</title>
        <authorList>
            <person name="Ueki A."/>
            <person name="Tonouchi A."/>
            <person name="Kaku N."/>
            <person name="Honma S."/>
            <person name="Ueki K."/>
        </authorList>
    </citation>
    <scope>NUCLEOTIDE SEQUENCE [LARGE SCALE GENOMIC DNA]</scope>
    <source>
        <strain evidence="3 4">E14</strain>
    </source>
</reference>
<dbReference type="GO" id="GO:0004177">
    <property type="term" value="F:aminopeptidase activity"/>
    <property type="evidence" value="ECO:0007669"/>
    <property type="project" value="UniProtKB-KW"/>
</dbReference>
<evidence type="ECO:0000259" key="1">
    <source>
        <dbReference type="Pfam" id="PF00557"/>
    </source>
</evidence>
<dbReference type="InterPro" id="IPR000994">
    <property type="entry name" value="Pept_M24"/>
</dbReference>
<feature type="domain" description="Creatinase N-terminal" evidence="2">
    <location>
        <begin position="6"/>
        <end position="130"/>
    </location>
</feature>
<evidence type="ECO:0000313" key="3">
    <source>
        <dbReference type="EMBL" id="GLC29397.1"/>
    </source>
</evidence>
<dbReference type="InterPro" id="IPR029149">
    <property type="entry name" value="Creatin/AminoP/Spt16_N"/>
</dbReference>
<keyword evidence="3" id="KW-0378">Hydrolase</keyword>
<dbReference type="SUPFAM" id="SSF55920">
    <property type="entry name" value="Creatinase/aminopeptidase"/>
    <property type="match status" value="1"/>
</dbReference>
<comment type="caution">
    <text evidence="3">The sequence shown here is derived from an EMBL/GenBank/DDBJ whole genome shotgun (WGS) entry which is preliminary data.</text>
</comment>
<gene>
    <name evidence="3" type="ORF">bsdE14_08070</name>
</gene>
<dbReference type="Pfam" id="PF00557">
    <property type="entry name" value="Peptidase_M24"/>
    <property type="match status" value="1"/>
</dbReference>
<dbReference type="InterPro" id="IPR036005">
    <property type="entry name" value="Creatinase/aminopeptidase-like"/>
</dbReference>
<dbReference type="Gene3D" id="3.40.350.10">
    <property type="entry name" value="Creatinase/prolidase N-terminal domain"/>
    <property type="match status" value="1"/>
</dbReference>
<dbReference type="Gene3D" id="3.90.230.10">
    <property type="entry name" value="Creatinase/methionine aminopeptidase superfamily"/>
    <property type="match status" value="1"/>
</dbReference>